<feature type="transmembrane region" description="Helical" evidence="1">
    <location>
        <begin position="248"/>
        <end position="267"/>
    </location>
</feature>
<feature type="transmembrane region" description="Helical" evidence="1">
    <location>
        <begin position="324"/>
        <end position="341"/>
    </location>
</feature>
<keyword evidence="1" id="KW-0812">Transmembrane</keyword>
<feature type="transmembrane region" description="Helical" evidence="1">
    <location>
        <begin position="195"/>
        <end position="214"/>
    </location>
</feature>
<evidence type="ECO:0000313" key="3">
    <source>
        <dbReference type="Proteomes" id="UP000644693"/>
    </source>
</evidence>
<feature type="transmembrane region" description="Helical" evidence="1">
    <location>
        <begin position="110"/>
        <end position="128"/>
    </location>
</feature>
<keyword evidence="3" id="KW-1185">Reference proteome</keyword>
<keyword evidence="1" id="KW-1133">Transmembrane helix</keyword>
<feature type="transmembrane region" description="Helical" evidence="1">
    <location>
        <begin position="154"/>
        <end position="183"/>
    </location>
</feature>
<organism evidence="2 3">
    <name type="scientific">Parahalioglobus pacificus</name>
    <dbReference type="NCBI Taxonomy" id="930806"/>
    <lineage>
        <taxon>Bacteria</taxon>
        <taxon>Pseudomonadati</taxon>
        <taxon>Pseudomonadota</taxon>
        <taxon>Gammaproteobacteria</taxon>
        <taxon>Cellvibrionales</taxon>
        <taxon>Halieaceae</taxon>
        <taxon>Parahalioglobus</taxon>
    </lineage>
</organism>
<evidence type="ECO:0000256" key="1">
    <source>
        <dbReference type="SAM" id="Phobius"/>
    </source>
</evidence>
<dbReference type="EMBL" id="BMYM01000002">
    <property type="protein sequence ID" value="GHD36006.1"/>
    <property type="molecule type" value="Genomic_DNA"/>
</dbReference>
<gene>
    <name evidence="2" type="ORF">GCM10007053_23760</name>
</gene>
<accession>A0A918XK16</accession>
<dbReference type="Proteomes" id="UP000644693">
    <property type="component" value="Unassembled WGS sequence"/>
</dbReference>
<sequence>MSRLESILWPLAGIVLFLSFGYTEMAGSDMWWHVAAGREIFQTGTIWMVDDWSFTAHGADWLNHEWLSDVFYWLWVSAFGVETLVWWKWLVVISTYLLLQLTLYRVTQSWPAAFLCSAMAILVGAPFIDVRPHLYTLLNMCLLLYLLLQRDRPLWILLLLFLVWVNLHGGFFFGLMVLGALLFPWRNLGWEPFKAAFLVGLACLAVTLLNPSGIESLWFPLKYAFDGSSPYREIGEWLPPFQPGGIQSPWFATLVWFPLAGLAYLVPAIRRHTGVPWEGLVLTALTLAMALTSRRFIPIFGISLAVMLAPLLAWALMWLRDQRLRIAFAVIALGFALYRQLPYPVQAAPAFHYLTAEYSYPTDLVDAAQLNGLEGKVFAYYNWGGYLHWRTDGALKVYIDGRADTIYEVDEYLKYVKVLRDEPGWLDIVEQSGADYFLWPRGIAGGAQKYAAMQQSGNWRFVYMDAMGYLLARNEVELPTSIEKPRDSVDRMVTLGYERLGGGAPNRAVALATSARGLKPWHRTACMLAMTAYDIISDAAAVDRVAAACYRQFPTPLFERE</sequence>
<evidence type="ECO:0000313" key="2">
    <source>
        <dbReference type="EMBL" id="GHD36006.1"/>
    </source>
</evidence>
<comment type="caution">
    <text evidence="2">The sequence shown here is derived from an EMBL/GenBank/DDBJ whole genome shotgun (WGS) entry which is preliminary data.</text>
</comment>
<reference evidence="2" key="1">
    <citation type="journal article" date="2014" name="Int. J. Syst. Evol. Microbiol.">
        <title>Complete genome sequence of Corynebacterium casei LMG S-19264T (=DSM 44701T), isolated from a smear-ripened cheese.</title>
        <authorList>
            <consortium name="US DOE Joint Genome Institute (JGI-PGF)"/>
            <person name="Walter F."/>
            <person name="Albersmeier A."/>
            <person name="Kalinowski J."/>
            <person name="Ruckert C."/>
        </authorList>
    </citation>
    <scope>NUCLEOTIDE SEQUENCE</scope>
    <source>
        <strain evidence="2">KCTC 23430</strain>
    </source>
</reference>
<name>A0A918XK16_9GAMM</name>
<protein>
    <submittedName>
        <fullName evidence="2">Uncharacterized protein</fullName>
    </submittedName>
</protein>
<proteinExistence type="predicted"/>
<feature type="transmembrane region" description="Helical" evidence="1">
    <location>
        <begin position="297"/>
        <end position="317"/>
    </location>
</feature>
<dbReference type="AlphaFoldDB" id="A0A918XK16"/>
<dbReference type="RefSeq" id="WP_189478005.1">
    <property type="nucleotide sequence ID" value="NZ_BMYM01000002.1"/>
</dbReference>
<feature type="transmembrane region" description="Helical" evidence="1">
    <location>
        <begin position="274"/>
        <end position="291"/>
    </location>
</feature>
<keyword evidence="1" id="KW-0472">Membrane</keyword>
<feature type="transmembrane region" description="Helical" evidence="1">
    <location>
        <begin position="7"/>
        <end position="23"/>
    </location>
</feature>
<feature type="transmembrane region" description="Helical" evidence="1">
    <location>
        <begin position="72"/>
        <end position="98"/>
    </location>
</feature>
<reference evidence="2" key="2">
    <citation type="submission" date="2020-09" db="EMBL/GenBank/DDBJ databases">
        <authorList>
            <person name="Sun Q."/>
            <person name="Kim S."/>
        </authorList>
    </citation>
    <scope>NUCLEOTIDE SEQUENCE</scope>
    <source>
        <strain evidence="2">KCTC 23430</strain>
    </source>
</reference>